<feature type="repeat" description="ANK" evidence="3">
    <location>
        <begin position="173"/>
        <end position="205"/>
    </location>
</feature>
<keyword evidence="1" id="KW-0677">Repeat</keyword>
<dbReference type="PANTHER" id="PTHR24180:SF45">
    <property type="entry name" value="POLY [ADP-RIBOSE] POLYMERASE TANKYRASE"/>
    <property type="match status" value="1"/>
</dbReference>
<name>A0A3R6Y5B9_APHAT</name>
<dbReference type="PROSITE" id="PS50088">
    <property type="entry name" value="ANK_REPEAT"/>
    <property type="match status" value="2"/>
</dbReference>
<keyword evidence="2 3" id="KW-0040">ANK repeat</keyword>
<evidence type="ECO:0000256" key="3">
    <source>
        <dbReference type="PROSITE-ProRule" id="PRU00023"/>
    </source>
</evidence>
<evidence type="ECO:0000313" key="7">
    <source>
        <dbReference type="Proteomes" id="UP000285712"/>
    </source>
</evidence>
<comment type="caution">
    <text evidence="5">The sequence shown here is derived from an EMBL/GenBank/DDBJ whole genome shotgun (WGS) entry which is preliminary data.</text>
</comment>
<dbReference type="InterPro" id="IPR051637">
    <property type="entry name" value="Ank_repeat_dom-contain_49"/>
</dbReference>
<gene>
    <name evidence="4" type="ORF">DYB35_003623</name>
    <name evidence="5" type="ORF">DYB37_000768</name>
</gene>
<dbReference type="PANTHER" id="PTHR24180">
    <property type="entry name" value="CYCLIN-DEPENDENT KINASE INHIBITOR 2C-RELATED"/>
    <property type="match status" value="1"/>
</dbReference>
<proteinExistence type="predicted"/>
<dbReference type="VEuPathDB" id="FungiDB:H257_00728"/>
<dbReference type="EMBL" id="QUTH01003144">
    <property type="protein sequence ID" value="RHZ21419.1"/>
    <property type="molecule type" value="Genomic_DNA"/>
</dbReference>
<evidence type="ECO:0000256" key="1">
    <source>
        <dbReference type="ARBA" id="ARBA00022737"/>
    </source>
</evidence>
<dbReference type="Pfam" id="PF13857">
    <property type="entry name" value="Ank_5"/>
    <property type="match status" value="1"/>
</dbReference>
<feature type="repeat" description="ANK" evidence="3">
    <location>
        <begin position="49"/>
        <end position="81"/>
    </location>
</feature>
<reference evidence="6 7" key="1">
    <citation type="submission" date="2018-08" db="EMBL/GenBank/DDBJ databases">
        <title>Aphanomyces genome sequencing and annotation.</title>
        <authorList>
            <person name="Minardi D."/>
            <person name="Oidtmann B."/>
            <person name="Van Der Giezen M."/>
            <person name="Studholme D.J."/>
        </authorList>
    </citation>
    <scope>NUCLEOTIDE SEQUENCE [LARGE SCALE GENOMIC DNA]</scope>
    <source>
        <strain evidence="5 6">Da</strain>
        <strain evidence="4 7">Sv</strain>
    </source>
</reference>
<organism evidence="5 6">
    <name type="scientific">Aphanomyces astaci</name>
    <name type="common">Crayfish plague agent</name>
    <dbReference type="NCBI Taxonomy" id="112090"/>
    <lineage>
        <taxon>Eukaryota</taxon>
        <taxon>Sar</taxon>
        <taxon>Stramenopiles</taxon>
        <taxon>Oomycota</taxon>
        <taxon>Saprolegniomycetes</taxon>
        <taxon>Saprolegniales</taxon>
        <taxon>Verrucalvaceae</taxon>
        <taxon>Aphanomyces</taxon>
    </lineage>
</organism>
<protein>
    <submittedName>
        <fullName evidence="5">Uncharacterized protein</fullName>
    </submittedName>
</protein>
<dbReference type="Gene3D" id="1.25.40.20">
    <property type="entry name" value="Ankyrin repeat-containing domain"/>
    <property type="match status" value="2"/>
</dbReference>
<evidence type="ECO:0000313" key="4">
    <source>
        <dbReference type="EMBL" id="RHY91149.1"/>
    </source>
</evidence>
<sequence>MMPLRSDAAALSNMLRSDYTLLEVAIHSQQGEDVLGHLVEHVDVNLYSNGQTLLHQAIAVDNVAAATLLLRCGADIHCDDERNATPLHLAKSDDAVSLLLQRGACVKRQRYDGATPLHMCDLPTIAHLLVAHGANVHARTFGGDTPLHGCKLAHKVKCLVDDGGADVEAANANKYTPLHVACSFGRWQVAVALLERNASLNSLDYSGRTPRDVVKAVRSIFVQLDTSDRLDLDRTLTTLDVWAAGRQRGHDNKAIYDQLVWHSLRPVCRDAKNVLMDALALPFDIVNFIVVQWVGPWAVTVA</sequence>
<dbReference type="Proteomes" id="UP000285712">
    <property type="component" value="Unassembled WGS sequence"/>
</dbReference>
<dbReference type="Pfam" id="PF12796">
    <property type="entry name" value="Ank_2"/>
    <property type="match status" value="1"/>
</dbReference>
<evidence type="ECO:0000313" key="5">
    <source>
        <dbReference type="EMBL" id="RHZ21419.1"/>
    </source>
</evidence>
<dbReference type="AlphaFoldDB" id="A0A3R6Y5B9"/>
<dbReference type="SMART" id="SM00248">
    <property type="entry name" value="ANK"/>
    <property type="match status" value="6"/>
</dbReference>
<dbReference type="Proteomes" id="UP000285430">
    <property type="component" value="Unassembled WGS sequence"/>
</dbReference>
<accession>A0A3R6Y5B9</accession>
<dbReference type="PROSITE" id="PS50297">
    <property type="entry name" value="ANK_REP_REGION"/>
    <property type="match status" value="2"/>
</dbReference>
<evidence type="ECO:0000313" key="6">
    <source>
        <dbReference type="Proteomes" id="UP000285430"/>
    </source>
</evidence>
<dbReference type="SUPFAM" id="SSF48403">
    <property type="entry name" value="Ankyrin repeat"/>
    <property type="match status" value="1"/>
</dbReference>
<dbReference type="InterPro" id="IPR036770">
    <property type="entry name" value="Ankyrin_rpt-contain_sf"/>
</dbReference>
<evidence type="ECO:0000256" key="2">
    <source>
        <dbReference type="ARBA" id="ARBA00023043"/>
    </source>
</evidence>
<dbReference type="InterPro" id="IPR002110">
    <property type="entry name" value="Ankyrin_rpt"/>
</dbReference>
<dbReference type="EMBL" id="QUTG01003552">
    <property type="protein sequence ID" value="RHY91149.1"/>
    <property type="molecule type" value="Genomic_DNA"/>
</dbReference>